<accession>A0A1H7H489</accession>
<organism evidence="2 3">
    <name type="scientific">Bosea lupini</name>
    <dbReference type="NCBI Taxonomy" id="1036779"/>
    <lineage>
        <taxon>Bacteria</taxon>
        <taxon>Pseudomonadati</taxon>
        <taxon>Pseudomonadota</taxon>
        <taxon>Alphaproteobacteria</taxon>
        <taxon>Hyphomicrobiales</taxon>
        <taxon>Boseaceae</taxon>
        <taxon>Bosea</taxon>
    </lineage>
</organism>
<dbReference type="Proteomes" id="UP000199664">
    <property type="component" value="Unassembled WGS sequence"/>
</dbReference>
<proteinExistence type="predicted"/>
<protein>
    <submittedName>
        <fullName evidence="2">2'-5' RNA ligase</fullName>
    </submittedName>
</protein>
<evidence type="ECO:0000256" key="1">
    <source>
        <dbReference type="ARBA" id="ARBA00022801"/>
    </source>
</evidence>
<evidence type="ECO:0000313" key="3">
    <source>
        <dbReference type="Proteomes" id="UP000199664"/>
    </source>
</evidence>
<keyword evidence="2" id="KW-0436">Ligase</keyword>
<dbReference type="Gene3D" id="3.90.1140.10">
    <property type="entry name" value="Cyclic phosphodiesterase"/>
    <property type="match status" value="1"/>
</dbReference>
<dbReference type="AlphaFoldDB" id="A0A1H7H489"/>
<dbReference type="GO" id="GO:0004113">
    <property type="term" value="F:2',3'-cyclic-nucleotide 3'-phosphodiesterase activity"/>
    <property type="evidence" value="ECO:0007669"/>
    <property type="project" value="InterPro"/>
</dbReference>
<name>A0A1H7H489_9HYPH</name>
<dbReference type="Pfam" id="PF13563">
    <property type="entry name" value="2_5_RNA_ligase2"/>
    <property type="match status" value="1"/>
</dbReference>
<dbReference type="EMBL" id="FOAN01000001">
    <property type="protein sequence ID" value="SEK44102.1"/>
    <property type="molecule type" value="Genomic_DNA"/>
</dbReference>
<dbReference type="SUPFAM" id="SSF55144">
    <property type="entry name" value="LigT-like"/>
    <property type="match status" value="1"/>
</dbReference>
<dbReference type="InterPro" id="IPR009097">
    <property type="entry name" value="Cyclic_Pdiesterase"/>
</dbReference>
<keyword evidence="3" id="KW-1185">Reference proteome</keyword>
<dbReference type="STRING" id="1036779.SAMN04515666_101527"/>
<keyword evidence="1" id="KW-0378">Hydrolase</keyword>
<reference evidence="3" key="1">
    <citation type="submission" date="2016-10" db="EMBL/GenBank/DDBJ databases">
        <authorList>
            <person name="Varghese N."/>
            <person name="Submissions S."/>
        </authorList>
    </citation>
    <scope>NUCLEOTIDE SEQUENCE [LARGE SCALE GENOMIC DNA]</scope>
    <source>
        <strain evidence="3">LMG 26383,CCUG 61248,R- 45681</strain>
    </source>
</reference>
<gene>
    <name evidence="2" type="ORF">SAMN04515666_101527</name>
</gene>
<dbReference type="GO" id="GO:0016874">
    <property type="term" value="F:ligase activity"/>
    <property type="evidence" value="ECO:0007669"/>
    <property type="project" value="UniProtKB-KW"/>
</dbReference>
<dbReference type="InterPro" id="IPR004175">
    <property type="entry name" value="RNA_CPDase"/>
</dbReference>
<evidence type="ECO:0000313" key="2">
    <source>
        <dbReference type="EMBL" id="SEK44102.1"/>
    </source>
</evidence>
<dbReference type="GO" id="GO:0008664">
    <property type="term" value="F:RNA 2',3'-cyclic 3'-phosphodiesterase activity"/>
    <property type="evidence" value="ECO:0007669"/>
    <property type="project" value="InterPro"/>
</dbReference>
<sequence length="148" mass="16491">MKLRGNLVGPDRYHVSLCGIGAFGEAPSGIVDRLKQIGASMHEPRFDIFFDQAEAFGSSYGQRSLVLTASDTLPALLALQRRLHDAMQAASIPVNERFDPHITLLYDKRPVPRIEIPRLSFTVPEFVLIRSVHGASRHDRLARWSLGS</sequence>
<dbReference type="PANTHER" id="PTHR35561:SF1">
    <property type="entry name" value="RNA 2',3'-CYCLIC PHOSPHODIESTERASE"/>
    <property type="match status" value="1"/>
</dbReference>
<dbReference type="PANTHER" id="PTHR35561">
    <property type="entry name" value="RNA 2',3'-CYCLIC PHOSPHODIESTERASE"/>
    <property type="match status" value="1"/>
</dbReference>